<gene>
    <name evidence="2" type="ORF">Ocin01_17193</name>
</gene>
<reference evidence="2 3" key="1">
    <citation type="journal article" date="2016" name="Genome Biol. Evol.">
        <title>Gene Family Evolution Reflects Adaptation to Soil Environmental Stressors in the Genome of the Collembolan Orchesella cincta.</title>
        <authorList>
            <person name="Faddeeva-Vakhrusheva A."/>
            <person name="Derks M.F."/>
            <person name="Anvar S.Y."/>
            <person name="Agamennone V."/>
            <person name="Suring W."/>
            <person name="Smit S."/>
            <person name="van Straalen N.M."/>
            <person name="Roelofs D."/>
        </authorList>
    </citation>
    <scope>NUCLEOTIDE SEQUENCE [LARGE SCALE GENOMIC DNA]</scope>
    <source>
        <tissue evidence="2">Mixed pool</tissue>
    </source>
</reference>
<feature type="region of interest" description="Disordered" evidence="1">
    <location>
        <begin position="27"/>
        <end position="63"/>
    </location>
</feature>
<proteinExistence type="predicted"/>
<dbReference type="Proteomes" id="UP000094527">
    <property type="component" value="Unassembled WGS sequence"/>
</dbReference>
<evidence type="ECO:0000313" key="3">
    <source>
        <dbReference type="Proteomes" id="UP000094527"/>
    </source>
</evidence>
<evidence type="ECO:0000313" key="2">
    <source>
        <dbReference type="EMBL" id="ODM89490.1"/>
    </source>
</evidence>
<name>A0A1D2M950_ORCCI</name>
<sequence length="131" mass="14940">MENQTKNRIGLQSKGRNSFTNILEETNFEDVESQSEHNPLEPSSAPKSPKVSFDLPPNDTSPPQFEELHFDHAAVSSVSRLFSRARSSTHNFISEPRTKRVLLVDWTSSPHPWLQRVFHLRNCLQSPNGMV</sequence>
<organism evidence="2 3">
    <name type="scientific">Orchesella cincta</name>
    <name type="common">Springtail</name>
    <name type="synonym">Podura cincta</name>
    <dbReference type="NCBI Taxonomy" id="48709"/>
    <lineage>
        <taxon>Eukaryota</taxon>
        <taxon>Metazoa</taxon>
        <taxon>Ecdysozoa</taxon>
        <taxon>Arthropoda</taxon>
        <taxon>Hexapoda</taxon>
        <taxon>Collembola</taxon>
        <taxon>Entomobryomorpha</taxon>
        <taxon>Entomobryoidea</taxon>
        <taxon>Orchesellidae</taxon>
        <taxon>Orchesellinae</taxon>
        <taxon>Orchesella</taxon>
    </lineage>
</organism>
<protein>
    <submittedName>
        <fullName evidence="2">Uncharacterized protein</fullName>
    </submittedName>
</protein>
<dbReference type="EMBL" id="LJIJ01002596">
    <property type="protein sequence ID" value="ODM89490.1"/>
    <property type="molecule type" value="Genomic_DNA"/>
</dbReference>
<keyword evidence="3" id="KW-1185">Reference proteome</keyword>
<comment type="caution">
    <text evidence="2">The sequence shown here is derived from an EMBL/GenBank/DDBJ whole genome shotgun (WGS) entry which is preliminary data.</text>
</comment>
<evidence type="ECO:0000256" key="1">
    <source>
        <dbReference type="SAM" id="MobiDB-lite"/>
    </source>
</evidence>
<accession>A0A1D2M950</accession>
<dbReference type="AlphaFoldDB" id="A0A1D2M950"/>